<evidence type="ECO:0000313" key="2">
    <source>
        <dbReference type="Proteomes" id="UP000233551"/>
    </source>
</evidence>
<comment type="caution">
    <text evidence="1">The sequence shown here is derived from an EMBL/GenBank/DDBJ whole genome shotgun (WGS) entry which is preliminary data.</text>
</comment>
<keyword evidence="2" id="KW-1185">Reference proteome</keyword>
<dbReference type="AlphaFoldDB" id="A0A2I0HHI4"/>
<gene>
    <name evidence="1" type="ORF">CRG98_048460</name>
</gene>
<accession>A0A2I0HHI4</accession>
<dbReference type="Proteomes" id="UP000233551">
    <property type="component" value="Unassembled WGS sequence"/>
</dbReference>
<protein>
    <submittedName>
        <fullName evidence="1">Uncharacterized protein</fullName>
    </submittedName>
</protein>
<organism evidence="1 2">
    <name type="scientific">Punica granatum</name>
    <name type="common">Pomegranate</name>
    <dbReference type="NCBI Taxonomy" id="22663"/>
    <lineage>
        <taxon>Eukaryota</taxon>
        <taxon>Viridiplantae</taxon>
        <taxon>Streptophyta</taxon>
        <taxon>Embryophyta</taxon>
        <taxon>Tracheophyta</taxon>
        <taxon>Spermatophyta</taxon>
        <taxon>Magnoliopsida</taxon>
        <taxon>eudicotyledons</taxon>
        <taxon>Gunneridae</taxon>
        <taxon>Pentapetalae</taxon>
        <taxon>rosids</taxon>
        <taxon>malvids</taxon>
        <taxon>Myrtales</taxon>
        <taxon>Lythraceae</taxon>
        <taxon>Punica</taxon>
    </lineage>
</organism>
<proteinExistence type="predicted"/>
<name>A0A2I0HHI4_PUNGR</name>
<reference evidence="1 2" key="1">
    <citation type="submission" date="2017-11" db="EMBL/GenBank/DDBJ databases">
        <title>De-novo sequencing of pomegranate (Punica granatum L.) genome.</title>
        <authorList>
            <person name="Akparov Z."/>
            <person name="Amiraslanov A."/>
            <person name="Hajiyeva S."/>
            <person name="Abbasov M."/>
            <person name="Kaur K."/>
            <person name="Hamwieh A."/>
            <person name="Solovyev V."/>
            <person name="Salamov A."/>
            <person name="Braich B."/>
            <person name="Kosarev P."/>
            <person name="Mahmoud A."/>
            <person name="Hajiyev E."/>
            <person name="Babayeva S."/>
            <person name="Izzatullayeva V."/>
            <person name="Mammadov A."/>
            <person name="Mammadov A."/>
            <person name="Sharifova S."/>
            <person name="Ojaghi J."/>
            <person name="Eynullazada K."/>
            <person name="Bayramov B."/>
            <person name="Abdulazimova A."/>
            <person name="Shahmuradov I."/>
        </authorList>
    </citation>
    <scope>NUCLEOTIDE SEQUENCE [LARGE SCALE GENOMIC DNA]</scope>
    <source>
        <strain evidence="2">cv. AG2017</strain>
        <tissue evidence="1">Leaf</tissue>
    </source>
</reference>
<evidence type="ECO:0000313" key="1">
    <source>
        <dbReference type="EMBL" id="PKI31149.1"/>
    </source>
</evidence>
<sequence length="141" mass="15889">MGLIGTYRLIAQSNWLLQKTFPFGLSLTLSALLLPTKSLPTLFFFFFTEHLCFLAWSQSEEADECLDSLPLSPSPSLSLSDAQRLLIRRKGQSHFSFSDLFPVPLPGDSSMIVGQFFHNTQRNGVNKALEEFYEGPPEQSR</sequence>
<dbReference type="EMBL" id="PGOL01009159">
    <property type="protein sequence ID" value="PKI31149.1"/>
    <property type="molecule type" value="Genomic_DNA"/>
</dbReference>